<dbReference type="Gene3D" id="1.10.10.1100">
    <property type="entry name" value="BFD-like [2Fe-2S]-binding domain"/>
    <property type="match status" value="1"/>
</dbReference>
<evidence type="ECO:0000256" key="3">
    <source>
        <dbReference type="ARBA" id="ARBA00022827"/>
    </source>
</evidence>
<proteinExistence type="predicted"/>
<accession>A0ABP9DVD1</accession>
<keyword evidence="2" id="KW-0285">Flavoprotein</keyword>
<dbReference type="Gene3D" id="3.50.50.60">
    <property type="entry name" value="FAD/NAD(P)-binding domain"/>
    <property type="match status" value="3"/>
</dbReference>
<dbReference type="InterPro" id="IPR041854">
    <property type="entry name" value="BFD-like_2Fe2S-bd_dom_sf"/>
</dbReference>
<dbReference type="InterPro" id="IPR016156">
    <property type="entry name" value="FAD/NAD-linked_Rdtase_dimer_sf"/>
</dbReference>
<dbReference type="Proteomes" id="UP001501752">
    <property type="component" value="Unassembled WGS sequence"/>
</dbReference>
<comment type="cofactor">
    <cofactor evidence="1">
        <name>FAD</name>
        <dbReference type="ChEBI" id="CHEBI:57692"/>
    </cofactor>
</comment>
<dbReference type="PANTHER" id="PTHR43429:SF3">
    <property type="entry name" value="NITRITE REDUCTASE [NAD(P)H]"/>
    <property type="match status" value="1"/>
</dbReference>
<feature type="domain" description="FAD/NAD(P)-binding" evidence="5">
    <location>
        <begin position="59"/>
        <end position="244"/>
    </location>
</feature>
<dbReference type="Gene3D" id="3.30.390.30">
    <property type="match status" value="1"/>
</dbReference>
<dbReference type="Pfam" id="PF07992">
    <property type="entry name" value="Pyr_redox_2"/>
    <property type="match status" value="1"/>
</dbReference>
<name>A0ABP9DVD1_9ACTN</name>
<organism evidence="6 7">
    <name type="scientific">Kitasatospora terrestris</name>
    <dbReference type="NCBI Taxonomy" id="258051"/>
    <lineage>
        <taxon>Bacteria</taxon>
        <taxon>Bacillati</taxon>
        <taxon>Actinomycetota</taxon>
        <taxon>Actinomycetes</taxon>
        <taxon>Kitasatosporales</taxon>
        <taxon>Streptomycetaceae</taxon>
        <taxon>Kitasatospora</taxon>
    </lineage>
</organism>
<dbReference type="PANTHER" id="PTHR43429">
    <property type="entry name" value="PYRIDINE NUCLEOTIDE-DISULFIDE OXIDOREDUCTASE DOMAIN-CONTAINING"/>
    <property type="match status" value="1"/>
</dbReference>
<reference evidence="7" key="1">
    <citation type="journal article" date="2019" name="Int. J. Syst. Evol. Microbiol.">
        <title>The Global Catalogue of Microorganisms (GCM) 10K type strain sequencing project: providing services to taxonomists for standard genome sequencing and annotation.</title>
        <authorList>
            <consortium name="The Broad Institute Genomics Platform"/>
            <consortium name="The Broad Institute Genome Sequencing Center for Infectious Disease"/>
            <person name="Wu L."/>
            <person name="Ma J."/>
        </authorList>
    </citation>
    <scope>NUCLEOTIDE SEQUENCE [LARGE SCALE GENOMIC DNA]</scope>
    <source>
        <strain evidence="7">JCM 13006</strain>
    </source>
</reference>
<gene>
    <name evidence="6" type="ORF">GCM10023235_41610</name>
</gene>
<dbReference type="InterPro" id="IPR023753">
    <property type="entry name" value="FAD/NAD-binding_dom"/>
</dbReference>
<dbReference type="SUPFAM" id="SSF55424">
    <property type="entry name" value="FAD/NAD-linked reductases, dimerisation (C-terminal) domain"/>
    <property type="match status" value="1"/>
</dbReference>
<evidence type="ECO:0000259" key="5">
    <source>
        <dbReference type="Pfam" id="PF07992"/>
    </source>
</evidence>
<evidence type="ECO:0000256" key="1">
    <source>
        <dbReference type="ARBA" id="ARBA00001974"/>
    </source>
</evidence>
<dbReference type="EMBL" id="BAABIS010000001">
    <property type="protein sequence ID" value="GAA4859454.1"/>
    <property type="molecule type" value="Genomic_DNA"/>
</dbReference>
<evidence type="ECO:0000313" key="6">
    <source>
        <dbReference type="EMBL" id="GAA4859454.1"/>
    </source>
</evidence>
<evidence type="ECO:0000256" key="2">
    <source>
        <dbReference type="ARBA" id="ARBA00022630"/>
    </source>
</evidence>
<sequence>MNARVGTPAGAAAPAGRVVVVGHGPAGHRLVQRLLALGHRGPVTVLTRGARAAHPSDAVDLRAGVRAVRIDRVRRLVHASDGSAHRYDTLVLATGARPAAGAPAAAPPAGPVAVVGGGEEAVRTALALRAAHRDVTLVHREPQLLGGHLDPAAAELLGRAVAGAGIRLRPGRTALQHAGGRLALDDGESLPATAVLRREPPVPETALARAAGLAVGRGIAVDARLLTSDPRIHALGACTGPGRDGWAQADALARLLTGTAPGPVPERPLLRLSAAGVDLLAVGTPGDGDLEVLLRDPARGRYARLGLRDGRIASAVVLGLPRAIAAVTQLYDRDLPVPADRLALLLGTPAALPGGAEPGPDTVLCHCAGVTRGAVAEAWHAGACDVPALAAATRATTGCGGCGPDLRALCASLARASAAGPARPRELADQPA</sequence>
<dbReference type="InterPro" id="IPR050260">
    <property type="entry name" value="FAD-bd_OxRdtase"/>
</dbReference>
<dbReference type="Pfam" id="PF04324">
    <property type="entry name" value="Fer2_BFD"/>
    <property type="match status" value="1"/>
</dbReference>
<feature type="domain" description="BFD-like [2Fe-2S]-binding" evidence="4">
    <location>
        <begin position="364"/>
        <end position="409"/>
    </location>
</feature>
<dbReference type="RefSeq" id="WP_345698354.1">
    <property type="nucleotide sequence ID" value="NZ_BAABIS010000001.1"/>
</dbReference>
<keyword evidence="3" id="KW-0274">FAD</keyword>
<comment type="caution">
    <text evidence="6">The sequence shown here is derived from an EMBL/GenBank/DDBJ whole genome shotgun (WGS) entry which is preliminary data.</text>
</comment>
<keyword evidence="7" id="KW-1185">Reference proteome</keyword>
<dbReference type="InterPro" id="IPR036188">
    <property type="entry name" value="FAD/NAD-bd_sf"/>
</dbReference>
<evidence type="ECO:0000259" key="4">
    <source>
        <dbReference type="Pfam" id="PF04324"/>
    </source>
</evidence>
<dbReference type="InterPro" id="IPR007419">
    <property type="entry name" value="BFD-like_2Fe2S-bd_dom"/>
</dbReference>
<protein>
    <submittedName>
        <fullName evidence="6">FAD-dependent oxidoreductase</fullName>
    </submittedName>
</protein>
<evidence type="ECO:0000313" key="7">
    <source>
        <dbReference type="Proteomes" id="UP001501752"/>
    </source>
</evidence>
<dbReference type="SUPFAM" id="SSF51905">
    <property type="entry name" value="FAD/NAD(P)-binding domain"/>
    <property type="match status" value="2"/>
</dbReference>